<dbReference type="EMBL" id="NIRI02000042">
    <property type="protein sequence ID" value="KAG5447612.1"/>
    <property type="molecule type" value="Genomic_DNA"/>
</dbReference>
<gene>
    <name evidence="2" type="ORF">CSKR_200551</name>
</gene>
<dbReference type="Proteomes" id="UP000286415">
    <property type="component" value="Unassembled WGS sequence"/>
</dbReference>
<organism evidence="2 3">
    <name type="scientific">Clonorchis sinensis</name>
    <name type="common">Chinese liver fluke</name>
    <dbReference type="NCBI Taxonomy" id="79923"/>
    <lineage>
        <taxon>Eukaryota</taxon>
        <taxon>Metazoa</taxon>
        <taxon>Spiralia</taxon>
        <taxon>Lophotrochozoa</taxon>
        <taxon>Platyhelminthes</taxon>
        <taxon>Trematoda</taxon>
        <taxon>Digenea</taxon>
        <taxon>Opisthorchiida</taxon>
        <taxon>Opisthorchiata</taxon>
        <taxon>Opisthorchiidae</taxon>
        <taxon>Clonorchis</taxon>
    </lineage>
</organism>
<comment type="caution">
    <text evidence="2">The sequence shown here is derived from an EMBL/GenBank/DDBJ whole genome shotgun (WGS) entry which is preliminary data.</text>
</comment>
<sequence>MEVIDRPFSATIRLVIPSSSIGSEKASSLPDFFTIILDSDCAALSECILPKKVLLKYLNRTSRTTQDSFLTFGVFQRFLLNKSVTVVLKKNIYDFYPHVVSMVPDTPGTRESDVSTTDWSSVTYPPNELDYHSSPHESQPLQDTLFSSPSFSEESQSLMLHQSSPFMITPTPMKHRTVRSLDLSADLFD</sequence>
<protein>
    <submittedName>
        <fullName evidence="2">Uncharacterized protein</fullName>
    </submittedName>
</protein>
<feature type="region of interest" description="Disordered" evidence="1">
    <location>
        <begin position="129"/>
        <end position="148"/>
    </location>
</feature>
<dbReference type="AlphaFoldDB" id="A0A8T1MFG0"/>
<keyword evidence="3" id="KW-1185">Reference proteome</keyword>
<evidence type="ECO:0000313" key="3">
    <source>
        <dbReference type="Proteomes" id="UP000286415"/>
    </source>
</evidence>
<name>A0A8T1MFG0_CLOSI</name>
<proteinExistence type="predicted"/>
<reference evidence="2 3" key="1">
    <citation type="journal article" date="2018" name="Biotechnol. Adv.">
        <title>Improved genomic resources and new bioinformatic workflow for the carcinogenic parasite Clonorchis sinensis: Biotechnological implications.</title>
        <authorList>
            <person name="Wang D."/>
            <person name="Korhonen P.K."/>
            <person name="Gasser R.B."/>
            <person name="Young N.D."/>
        </authorList>
    </citation>
    <scope>NUCLEOTIDE SEQUENCE [LARGE SCALE GENOMIC DNA]</scope>
    <source>
        <strain evidence="2">Cs-k2</strain>
    </source>
</reference>
<evidence type="ECO:0000256" key="1">
    <source>
        <dbReference type="SAM" id="MobiDB-lite"/>
    </source>
</evidence>
<evidence type="ECO:0000313" key="2">
    <source>
        <dbReference type="EMBL" id="KAG5447612.1"/>
    </source>
</evidence>
<feature type="compositionally biased region" description="Polar residues" evidence="1">
    <location>
        <begin position="136"/>
        <end position="145"/>
    </location>
</feature>
<accession>A0A8T1MFG0</accession>
<dbReference type="OrthoDB" id="10309181at2759"/>
<reference evidence="2 3" key="2">
    <citation type="journal article" date="2021" name="Genomics">
        <title>High-quality reference genome for Clonorchis sinensis.</title>
        <authorList>
            <person name="Young N.D."/>
            <person name="Stroehlein A.J."/>
            <person name="Kinkar L."/>
            <person name="Wang T."/>
            <person name="Sohn W.M."/>
            <person name="Chang B.C.H."/>
            <person name="Kaur P."/>
            <person name="Weisz D."/>
            <person name="Dudchenko O."/>
            <person name="Aiden E.L."/>
            <person name="Korhonen P.K."/>
            <person name="Gasser R.B."/>
        </authorList>
    </citation>
    <scope>NUCLEOTIDE SEQUENCE [LARGE SCALE GENOMIC DNA]</scope>
    <source>
        <strain evidence="2">Cs-k2</strain>
    </source>
</reference>